<dbReference type="EMBL" id="JANRMS010000124">
    <property type="protein sequence ID" value="KAJ3546131.1"/>
    <property type="molecule type" value="Genomic_DNA"/>
</dbReference>
<name>A0ACC1STX7_9HYPO</name>
<organism evidence="1 2">
    <name type="scientific">Fusarium decemcellulare</name>
    <dbReference type="NCBI Taxonomy" id="57161"/>
    <lineage>
        <taxon>Eukaryota</taxon>
        <taxon>Fungi</taxon>
        <taxon>Dikarya</taxon>
        <taxon>Ascomycota</taxon>
        <taxon>Pezizomycotina</taxon>
        <taxon>Sordariomycetes</taxon>
        <taxon>Hypocreomycetidae</taxon>
        <taxon>Hypocreales</taxon>
        <taxon>Nectriaceae</taxon>
        <taxon>Fusarium</taxon>
        <taxon>Fusarium decemcellulare species complex</taxon>
    </lineage>
</organism>
<comment type="caution">
    <text evidence="1">The sequence shown here is derived from an EMBL/GenBank/DDBJ whole genome shotgun (WGS) entry which is preliminary data.</text>
</comment>
<gene>
    <name evidence="1" type="ORF">NM208_g2161</name>
</gene>
<evidence type="ECO:0000313" key="1">
    <source>
        <dbReference type="EMBL" id="KAJ3546131.1"/>
    </source>
</evidence>
<accession>A0ACC1STX7</accession>
<protein>
    <submittedName>
        <fullName evidence="1">Uncharacterized protein</fullName>
    </submittedName>
</protein>
<keyword evidence="2" id="KW-1185">Reference proteome</keyword>
<dbReference type="Proteomes" id="UP001148629">
    <property type="component" value="Unassembled WGS sequence"/>
</dbReference>
<proteinExistence type="predicted"/>
<reference evidence="1" key="1">
    <citation type="submission" date="2022-08" db="EMBL/GenBank/DDBJ databases">
        <title>Genome Sequence of Fusarium decemcellulare.</title>
        <authorList>
            <person name="Buettner E."/>
        </authorList>
    </citation>
    <scope>NUCLEOTIDE SEQUENCE</scope>
    <source>
        <strain evidence="1">Babe19</strain>
    </source>
</reference>
<sequence>MPRSETAASRQGSRRVGIAQACTICYQKKIRCDLSTGKVSCTNCSLYNTECRPRLRKRKRGINSLPPTHQHASRSDSPIIDNPCEAIQCSPAPVSRQSPSPAQNQGFESQLDAAVAQRDFSPAFQEPCPPRSGDNRSSSHHTPIEETSETTPTSLVHDGRGIYFEAMRGRNLDSTKAYPQTSGMSPSNMVALQASQAFDLPSRAIKSCYIDNFFEYCYPWVPIVERSWLRELRRQQPSLLLMRAVLLAGSRVTRPHNIEASGELYARAKALFFSNHEQNPVLLIITCLLLQWWNPAGPERICLDNSQFWLRNGVGIAMGIGLHKESHNSREDVMFRRRLWWTLIARDCQISAAHGRPRAIQMEESGVPPLTLRDFSPATRNQHASSVSYVTICRIFGDIGESVRRNQMTPTRVTQLQNDLYHWVRELPPELRLFHPQVEFGLNAYNFEARQLHITYFVNLILLFRKSPSASAGSLLAASFIAAIFDEFMVRDEIGHLGPAIHKFFLLTAGITLLPACRHPASQTQATEDYAVIKNSLRQFSQRYASALATLHTLETLETTDVRGSEAYEHPRSLEPEIASLFRDFGPGLCRQWDLLTGPEDPRDENSMNEDAARRLTISSQDSSITGALVPQSQGPVSNSLPLAGGLFDMDTTVGSDGLDTFWPLSWPELPDPSSWILKDTPFDVGGDLGAP</sequence>
<evidence type="ECO:0000313" key="2">
    <source>
        <dbReference type="Proteomes" id="UP001148629"/>
    </source>
</evidence>